<organism evidence="1 2">
    <name type="scientific">Halobacillus litoralis</name>
    <dbReference type="NCBI Taxonomy" id="45668"/>
    <lineage>
        <taxon>Bacteria</taxon>
        <taxon>Bacillati</taxon>
        <taxon>Bacillota</taxon>
        <taxon>Bacilli</taxon>
        <taxon>Bacillales</taxon>
        <taxon>Bacillaceae</taxon>
        <taxon>Halobacillus</taxon>
    </lineage>
</organism>
<name>A0A410MII0_9BACI</name>
<sequence>MIEVVRISTESDSKAIINVKKYLKNFQKHINNKFLFAAKNIQEAARFLAEKYNTTKSKYYHQIERGHKNARRFWLVPANPNDYDIESAFSYYETIDWKRSYNYENGDIVTLVLSSCV</sequence>
<reference evidence="1 2" key="1">
    <citation type="submission" date="2018-01" db="EMBL/GenBank/DDBJ databases">
        <title>The whole genome sequencing and assembly of Halobacillus litoralis ERB031 strain.</title>
        <authorList>
            <person name="Lee S.-J."/>
            <person name="Park M.-K."/>
            <person name="Kim J.-Y."/>
            <person name="Lee Y.-J."/>
            <person name="Yi H."/>
            <person name="Bahn Y.-S."/>
            <person name="Kim J.F."/>
            <person name="Lee D.-W."/>
        </authorList>
    </citation>
    <scope>NUCLEOTIDE SEQUENCE [LARGE SCALE GENOMIC DNA]</scope>
    <source>
        <strain evidence="1 2">ERB 031</strain>
    </source>
</reference>
<dbReference type="AlphaFoldDB" id="A0A410MII0"/>
<evidence type="ECO:0000313" key="1">
    <source>
        <dbReference type="EMBL" id="QAS54466.1"/>
    </source>
</evidence>
<dbReference type="EMBL" id="CP026118">
    <property type="protein sequence ID" value="QAS54466.1"/>
    <property type="molecule type" value="Genomic_DNA"/>
</dbReference>
<dbReference type="Proteomes" id="UP000287756">
    <property type="component" value="Chromosome"/>
</dbReference>
<dbReference type="KEGG" id="hli:HLI_20720"/>
<proteinExistence type="predicted"/>
<protein>
    <submittedName>
        <fullName evidence="1">Uncharacterized protein</fullName>
    </submittedName>
</protein>
<accession>A0A410MII0</accession>
<evidence type="ECO:0000313" key="2">
    <source>
        <dbReference type="Proteomes" id="UP000287756"/>
    </source>
</evidence>
<gene>
    <name evidence="1" type="ORF">HLI_20720</name>
</gene>